<dbReference type="GO" id="GO:0004016">
    <property type="term" value="F:adenylate cyclase activity"/>
    <property type="evidence" value="ECO:0007669"/>
    <property type="project" value="UniProtKB-EC"/>
</dbReference>
<sequence length="687" mass="73955">MSSGSVDGAQSTNTVCAGGSSTDFSSAFEPASLRRSASSTTTTRHRETVGIDAAELMTSRTSSTGMTEPVVAIHTMSGCVPVAADWHCSHSPQPPFGHTSPVAKALAAIERPEPGGPVNSQECVIACGFATAPASSSRTGWAVILRHTPPPATGSNPELSTFTKHSLAPAVDGFDNVIPMQQFARYLKWVWGTYWPLYAAMILMTNVVGAIAVATFLRFLIPLRGARELTSPNTVTSIAYLSYFIFAIVAGVVFTLIFFAPVLRWQRNPDAYDPNMIRHLVLRIPFLQSVTGAVLWAIGVVIFTTVAAQFSSRWAITVAVTAVLGGLMVTLMTYMEAERLVRPVAARALEQGSLEQSSLSPMSTRLMATWVLTNAVPVLGILLLIFAQARNFFDGSMEDLIPALVALAATALLTGFLGARLSAMSVVDPVRELQFAINQVRRGNLETTVRIYDSSEIGVVQAGFNEMMRGLQERQQVSDLFGRYVGTEVARRALEEDPELGGESRDVAVLFVDVIGSTGFATQRSPEHVVSALNEFFDRVVEVVHEHKGIINKFQGDAALAVFGAPLPLEDAAGHALAAAREMHSKLTDLEFEAGVGVAAGSVVAGHIGAKDRFEYTVIGDAVNQASRLTDLAKDTPGRVLTSAATVRLANEAEQRRWTMLKSVELRGRRQMTQLARPVRATLADRH</sequence>
<dbReference type="EC" id="4.6.1.1" evidence="11"/>
<evidence type="ECO:0000313" key="12">
    <source>
        <dbReference type="Proteomes" id="UP000001727"/>
    </source>
</evidence>
<accession>B1VI06</accession>
<dbReference type="PANTHER" id="PTHR43081">
    <property type="entry name" value="ADENYLATE CYCLASE, TERMINAL-DIFFERENTIATION SPECIFIC-RELATED"/>
    <property type="match status" value="1"/>
</dbReference>
<keyword evidence="3" id="KW-1003">Cell membrane</keyword>
<dbReference type="SUPFAM" id="SSF55073">
    <property type="entry name" value="Nucleotide cyclase"/>
    <property type="match status" value="1"/>
</dbReference>
<dbReference type="SUPFAM" id="SSF158472">
    <property type="entry name" value="HAMP domain-like"/>
    <property type="match status" value="1"/>
</dbReference>
<dbReference type="HOGENOM" id="CLU_025433_2_0_11"/>
<evidence type="ECO:0000256" key="2">
    <source>
        <dbReference type="ARBA" id="ARBA00005381"/>
    </source>
</evidence>
<dbReference type="CDD" id="cd07302">
    <property type="entry name" value="CHD"/>
    <property type="match status" value="1"/>
</dbReference>
<dbReference type="STRING" id="504474.cu1848"/>
<dbReference type="GO" id="GO:0035556">
    <property type="term" value="P:intracellular signal transduction"/>
    <property type="evidence" value="ECO:0007669"/>
    <property type="project" value="InterPro"/>
</dbReference>
<evidence type="ECO:0000256" key="7">
    <source>
        <dbReference type="SAM" id="MobiDB-lite"/>
    </source>
</evidence>
<dbReference type="SMART" id="SM00304">
    <property type="entry name" value="HAMP"/>
    <property type="match status" value="1"/>
</dbReference>
<evidence type="ECO:0000256" key="4">
    <source>
        <dbReference type="ARBA" id="ARBA00022692"/>
    </source>
</evidence>
<feature type="transmembrane region" description="Helical" evidence="8">
    <location>
        <begin position="314"/>
        <end position="334"/>
    </location>
</feature>
<feature type="transmembrane region" description="Helical" evidence="8">
    <location>
        <begin position="400"/>
        <end position="419"/>
    </location>
</feature>
<evidence type="ECO:0000256" key="5">
    <source>
        <dbReference type="ARBA" id="ARBA00022989"/>
    </source>
</evidence>
<name>B1VI06_CORU7</name>
<dbReference type="InterPro" id="IPR029787">
    <property type="entry name" value="Nucleotide_cyclase"/>
</dbReference>
<dbReference type="PROSITE" id="PS50125">
    <property type="entry name" value="GUANYLATE_CYCLASE_2"/>
    <property type="match status" value="1"/>
</dbReference>
<dbReference type="PROSITE" id="PS50885">
    <property type="entry name" value="HAMP"/>
    <property type="match status" value="1"/>
</dbReference>
<reference evidence="11 12" key="1">
    <citation type="journal article" date="2008" name="J. Biotechnol.">
        <title>The lifestyle of Corynebacterium urealyticum derived from its complete genome sequence established by pyrosequencing.</title>
        <authorList>
            <person name="Tauch A."/>
            <person name="Trost E."/>
            <person name="Tilker A."/>
            <person name="Ludewig U."/>
            <person name="Schneiker S."/>
            <person name="Goesmann A."/>
            <person name="Arnold W."/>
            <person name="Bekel T."/>
            <person name="Brinkrolf K."/>
            <person name="Brune I."/>
            <person name="Goetker S."/>
            <person name="Kalinowski J."/>
            <person name="Kamp P.-B."/>
            <person name="Lobo F.P."/>
            <person name="Viehoever P."/>
            <person name="Weisshaar B."/>
            <person name="Soriano F."/>
            <person name="Droege M."/>
            <person name="Puehler A."/>
        </authorList>
    </citation>
    <scope>NUCLEOTIDE SEQUENCE [LARGE SCALE GENOMIC DNA]</scope>
    <source>
        <strain evidence="12">ATCC 43042 / DSM 7109</strain>
    </source>
</reference>
<dbReference type="AlphaFoldDB" id="B1VI06"/>
<evidence type="ECO:0000259" key="9">
    <source>
        <dbReference type="PROSITE" id="PS50125"/>
    </source>
</evidence>
<dbReference type="SMART" id="SM00044">
    <property type="entry name" value="CYCc"/>
    <property type="match status" value="1"/>
</dbReference>
<feature type="transmembrane region" description="Helical" evidence="8">
    <location>
        <begin position="366"/>
        <end position="388"/>
    </location>
</feature>
<evidence type="ECO:0000313" key="11">
    <source>
        <dbReference type="EMBL" id="CAQ05806.1"/>
    </source>
</evidence>
<keyword evidence="11" id="KW-0456">Lyase</keyword>
<feature type="region of interest" description="Disordered" evidence="7">
    <location>
        <begin position="1"/>
        <end position="53"/>
    </location>
</feature>
<dbReference type="InterPro" id="IPR050697">
    <property type="entry name" value="Adenylyl/Guanylyl_Cyclase_3/4"/>
</dbReference>
<evidence type="ECO:0000256" key="1">
    <source>
        <dbReference type="ARBA" id="ARBA00004651"/>
    </source>
</evidence>
<evidence type="ECO:0000256" key="3">
    <source>
        <dbReference type="ARBA" id="ARBA00022475"/>
    </source>
</evidence>
<dbReference type="Proteomes" id="UP000001727">
    <property type="component" value="Chromosome"/>
</dbReference>
<keyword evidence="4 8" id="KW-0812">Transmembrane</keyword>
<feature type="compositionally biased region" description="Polar residues" evidence="7">
    <location>
        <begin position="1"/>
        <end position="25"/>
    </location>
</feature>
<dbReference type="Gene3D" id="6.10.340.10">
    <property type="match status" value="1"/>
</dbReference>
<proteinExistence type="inferred from homology"/>
<dbReference type="GO" id="GO:0006171">
    <property type="term" value="P:cAMP biosynthetic process"/>
    <property type="evidence" value="ECO:0007669"/>
    <property type="project" value="TreeGrafter"/>
</dbReference>
<protein>
    <submittedName>
        <fullName evidence="11">Adenylate cyclase, putative</fullName>
        <ecNumber evidence="11">4.6.1.1</ecNumber>
    </submittedName>
</protein>
<comment type="subcellular location">
    <subcellularLocation>
        <location evidence="1">Cell membrane</location>
        <topology evidence="1">Multi-pass membrane protein</topology>
    </subcellularLocation>
</comment>
<dbReference type="GO" id="GO:0005886">
    <property type="term" value="C:plasma membrane"/>
    <property type="evidence" value="ECO:0007669"/>
    <property type="project" value="UniProtKB-SubCell"/>
</dbReference>
<dbReference type="InterPro" id="IPR001054">
    <property type="entry name" value="A/G_cyclase"/>
</dbReference>
<feature type="transmembrane region" description="Helical" evidence="8">
    <location>
        <begin position="195"/>
        <end position="221"/>
    </location>
</feature>
<evidence type="ECO:0000256" key="6">
    <source>
        <dbReference type="ARBA" id="ARBA00023136"/>
    </source>
</evidence>
<dbReference type="InterPro" id="IPR003660">
    <property type="entry name" value="HAMP_dom"/>
</dbReference>
<dbReference type="Gene3D" id="3.30.70.1230">
    <property type="entry name" value="Nucleotide cyclase"/>
    <property type="match status" value="1"/>
</dbReference>
<keyword evidence="5 8" id="KW-1133">Transmembrane helix</keyword>
<comment type="similarity">
    <text evidence="2">Belongs to the adenylyl cyclase class-3 family.</text>
</comment>
<evidence type="ECO:0000259" key="10">
    <source>
        <dbReference type="PROSITE" id="PS50885"/>
    </source>
</evidence>
<dbReference type="eggNOG" id="COG2114">
    <property type="taxonomic scope" value="Bacteria"/>
</dbReference>
<keyword evidence="12" id="KW-1185">Reference proteome</keyword>
<feature type="compositionally biased region" description="Low complexity" evidence="7">
    <location>
        <begin position="33"/>
        <end position="42"/>
    </location>
</feature>
<dbReference type="eggNOG" id="COG2972">
    <property type="taxonomic scope" value="Bacteria"/>
</dbReference>
<feature type="domain" description="Guanylate cyclase" evidence="9">
    <location>
        <begin position="508"/>
        <end position="630"/>
    </location>
</feature>
<feature type="domain" description="HAMP" evidence="10">
    <location>
        <begin position="424"/>
        <end position="476"/>
    </location>
</feature>
<dbReference type="EMBL" id="AM942444">
    <property type="protein sequence ID" value="CAQ05806.1"/>
    <property type="molecule type" value="Genomic_DNA"/>
</dbReference>
<dbReference type="KEGG" id="cur:cu1848"/>
<keyword evidence="6 8" id="KW-0472">Membrane</keyword>
<dbReference type="Pfam" id="PF00211">
    <property type="entry name" value="Guanylate_cyc"/>
    <property type="match status" value="1"/>
</dbReference>
<organism evidence="11 12">
    <name type="scientific">Corynebacterium urealyticum (strain ATCC 43042 / DSM 7109)</name>
    <dbReference type="NCBI Taxonomy" id="504474"/>
    <lineage>
        <taxon>Bacteria</taxon>
        <taxon>Bacillati</taxon>
        <taxon>Actinomycetota</taxon>
        <taxon>Actinomycetes</taxon>
        <taxon>Mycobacteriales</taxon>
        <taxon>Corynebacteriaceae</taxon>
        <taxon>Corynebacterium</taxon>
    </lineage>
</organism>
<feature type="transmembrane region" description="Helical" evidence="8">
    <location>
        <begin position="284"/>
        <end position="308"/>
    </location>
</feature>
<evidence type="ECO:0000256" key="8">
    <source>
        <dbReference type="SAM" id="Phobius"/>
    </source>
</evidence>
<dbReference type="CDD" id="cd06225">
    <property type="entry name" value="HAMP"/>
    <property type="match status" value="1"/>
</dbReference>
<dbReference type="Pfam" id="PF00672">
    <property type="entry name" value="HAMP"/>
    <property type="match status" value="1"/>
</dbReference>
<feature type="transmembrane region" description="Helical" evidence="8">
    <location>
        <begin position="241"/>
        <end position="263"/>
    </location>
</feature>
<gene>
    <name evidence="11" type="ordered locus">cu1848</name>
</gene>
<dbReference type="PANTHER" id="PTHR43081:SF17">
    <property type="entry name" value="BLL5647 PROTEIN"/>
    <property type="match status" value="1"/>
</dbReference>